<protein>
    <submittedName>
        <fullName evidence="1">Uncharacterized protein</fullName>
    </submittedName>
</protein>
<name>A0ACB7P3N0_9PEZI</name>
<evidence type="ECO:0000313" key="2">
    <source>
        <dbReference type="Proteomes" id="UP000724584"/>
    </source>
</evidence>
<dbReference type="EMBL" id="JAGIZQ010000005">
    <property type="protein sequence ID" value="KAH6628497.1"/>
    <property type="molecule type" value="Genomic_DNA"/>
</dbReference>
<accession>A0ACB7P3N0</accession>
<comment type="caution">
    <text evidence="1">The sequence shown here is derived from an EMBL/GenBank/DDBJ whole genome shotgun (WGS) entry which is preliminary data.</text>
</comment>
<proteinExistence type="predicted"/>
<keyword evidence="2" id="KW-1185">Reference proteome</keyword>
<organism evidence="1 2">
    <name type="scientific">Chaetomium tenue</name>
    <dbReference type="NCBI Taxonomy" id="1854479"/>
    <lineage>
        <taxon>Eukaryota</taxon>
        <taxon>Fungi</taxon>
        <taxon>Dikarya</taxon>
        <taxon>Ascomycota</taxon>
        <taxon>Pezizomycotina</taxon>
        <taxon>Sordariomycetes</taxon>
        <taxon>Sordariomycetidae</taxon>
        <taxon>Sordariales</taxon>
        <taxon>Chaetomiaceae</taxon>
        <taxon>Chaetomium</taxon>
    </lineage>
</organism>
<reference evidence="1 2" key="1">
    <citation type="journal article" date="2021" name="Nat. Commun.">
        <title>Genetic determinants of endophytism in the Arabidopsis root mycobiome.</title>
        <authorList>
            <person name="Mesny F."/>
            <person name="Miyauchi S."/>
            <person name="Thiergart T."/>
            <person name="Pickel B."/>
            <person name="Atanasova L."/>
            <person name="Karlsson M."/>
            <person name="Huettel B."/>
            <person name="Barry K.W."/>
            <person name="Haridas S."/>
            <person name="Chen C."/>
            <person name="Bauer D."/>
            <person name="Andreopoulos W."/>
            <person name="Pangilinan J."/>
            <person name="LaButti K."/>
            <person name="Riley R."/>
            <person name="Lipzen A."/>
            <person name="Clum A."/>
            <person name="Drula E."/>
            <person name="Henrissat B."/>
            <person name="Kohler A."/>
            <person name="Grigoriev I.V."/>
            <person name="Martin F.M."/>
            <person name="Hacquard S."/>
        </authorList>
    </citation>
    <scope>NUCLEOTIDE SEQUENCE [LARGE SCALE GENOMIC DNA]</scope>
    <source>
        <strain evidence="1 2">MPI-SDFR-AT-0079</strain>
    </source>
</reference>
<evidence type="ECO:0000313" key="1">
    <source>
        <dbReference type="EMBL" id="KAH6628497.1"/>
    </source>
</evidence>
<dbReference type="Proteomes" id="UP000724584">
    <property type="component" value="Unassembled WGS sequence"/>
</dbReference>
<sequence>MDPFSIPITPVAAPHIEVDPSLSTITQGEAIDTPVPEVRALTEERFNNFELDGVTHVTHVFRSIGVQYDWNLPLPFWNYLGRIVAKGVFDDRLELENLNCSAVGRREFVAYTTSAWKAAVEARKAAGEAERPPLNVIEVKFKKPQPGQPIEMTWTPARALISTRVARMKRCGLKTWPSSRRHN</sequence>
<gene>
    <name evidence="1" type="ORF">F5144DRAFT_549791</name>
</gene>